<dbReference type="RefSeq" id="WP_269558459.1">
    <property type="nucleotide sequence ID" value="NZ_CP114767.1"/>
</dbReference>
<feature type="chain" id="PRO_5046998370" description="DUF4148 domain-containing protein" evidence="2">
    <location>
        <begin position="23"/>
        <end position="104"/>
    </location>
</feature>
<sequence>MKISAFLCGAALSLLATTASFAQTARPRTNDQARIRQGVKSGQLTRAEAARAQAQQADARQARQGARADGVVTPDERQGIRKEERQADRVVYRQKNDAQTRPRR</sequence>
<feature type="compositionally biased region" description="Low complexity" evidence="1">
    <location>
        <begin position="46"/>
        <end position="68"/>
    </location>
</feature>
<gene>
    <name evidence="3" type="ORF">O3303_10965</name>
</gene>
<keyword evidence="4" id="KW-1185">Reference proteome</keyword>
<protein>
    <recommendedName>
        <fullName evidence="5">DUF4148 domain-containing protein</fullName>
    </recommendedName>
</protein>
<name>A0ABY7LIT4_9BACT</name>
<dbReference type="EMBL" id="CP114767">
    <property type="protein sequence ID" value="WBA40352.1"/>
    <property type="molecule type" value="Genomic_DNA"/>
</dbReference>
<evidence type="ECO:0000256" key="2">
    <source>
        <dbReference type="SAM" id="SignalP"/>
    </source>
</evidence>
<organism evidence="3 4">
    <name type="scientific">Hymenobacter canadensis</name>
    <dbReference type="NCBI Taxonomy" id="2999067"/>
    <lineage>
        <taxon>Bacteria</taxon>
        <taxon>Pseudomonadati</taxon>
        <taxon>Bacteroidota</taxon>
        <taxon>Cytophagia</taxon>
        <taxon>Cytophagales</taxon>
        <taxon>Hymenobacteraceae</taxon>
        <taxon>Hymenobacter</taxon>
    </lineage>
</organism>
<reference evidence="3 4" key="1">
    <citation type="submission" date="2022-12" db="EMBL/GenBank/DDBJ databases">
        <title>Hymenobacter canadensis sp. nov. isolated from lake water of the Cambridge Bay, Canada.</title>
        <authorList>
            <person name="Kim W.H."/>
            <person name="Lee Y.M."/>
        </authorList>
    </citation>
    <scope>NUCLEOTIDE SEQUENCE [LARGE SCALE GENOMIC DNA]</scope>
    <source>
        <strain evidence="3 4">PAMC 29467</strain>
    </source>
</reference>
<keyword evidence="2" id="KW-0732">Signal</keyword>
<feature type="compositionally biased region" description="Basic and acidic residues" evidence="1">
    <location>
        <begin position="74"/>
        <end position="104"/>
    </location>
</feature>
<evidence type="ECO:0000313" key="4">
    <source>
        <dbReference type="Proteomes" id="UP001211005"/>
    </source>
</evidence>
<feature type="region of interest" description="Disordered" evidence="1">
    <location>
        <begin position="24"/>
        <end position="104"/>
    </location>
</feature>
<evidence type="ECO:0000313" key="3">
    <source>
        <dbReference type="EMBL" id="WBA40352.1"/>
    </source>
</evidence>
<evidence type="ECO:0000256" key="1">
    <source>
        <dbReference type="SAM" id="MobiDB-lite"/>
    </source>
</evidence>
<accession>A0ABY7LIT4</accession>
<dbReference type="Proteomes" id="UP001211005">
    <property type="component" value="Chromosome"/>
</dbReference>
<evidence type="ECO:0008006" key="5">
    <source>
        <dbReference type="Google" id="ProtNLM"/>
    </source>
</evidence>
<feature type="signal peptide" evidence="2">
    <location>
        <begin position="1"/>
        <end position="22"/>
    </location>
</feature>
<proteinExistence type="predicted"/>